<reference evidence="3" key="1">
    <citation type="submission" date="2022-11" db="UniProtKB">
        <authorList>
            <consortium name="WormBaseParasite"/>
        </authorList>
    </citation>
    <scope>IDENTIFICATION</scope>
</reference>
<evidence type="ECO:0000256" key="1">
    <source>
        <dbReference type="SAM" id="Phobius"/>
    </source>
</evidence>
<evidence type="ECO:0000313" key="2">
    <source>
        <dbReference type="Proteomes" id="UP000887540"/>
    </source>
</evidence>
<dbReference type="WBParaSite" id="ACRNAN_Path_1423.g5590.t1">
    <property type="protein sequence ID" value="ACRNAN_Path_1423.g5590.t1"/>
    <property type="gene ID" value="ACRNAN_Path_1423.g5590"/>
</dbReference>
<proteinExistence type="predicted"/>
<organism evidence="2 3">
    <name type="scientific">Acrobeloides nanus</name>
    <dbReference type="NCBI Taxonomy" id="290746"/>
    <lineage>
        <taxon>Eukaryota</taxon>
        <taxon>Metazoa</taxon>
        <taxon>Ecdysozoa</taxon>
        <taxon>Nematoda</taxon>
        <taxon>Chromadorea</taxon>
        <taxon>Rhabditida</taxon>
        <taxon>Tylenchina</taxon>
        <taxon>Cephalobomorpha</taxon>
        <taxon>Cephaloboidea</taxon>
        <taxon>Cephalobidae</taxon>
        <taxon>Acrobeloides</taxon>
    </lineage>
</organism>
<dbReference type="Proteomes" id="UP000887540">
    <property type="component" value="Unplaced"/>
</dbReference>
<feature type="transmembrane region" description="Helical" evidence="1">
    <location>
        <begin position="12"/>
        <end position="30"/>
    </location>
</feature>
<name>A0A914C0B6_9BILA</name>
<keyword evidence="1" id="KW-1133">Transmembrane helix</keyword>
<accession>A0A914C0B6</accession>
<protein>
    <submittedName>
        <fullName evidence="3">Uncharacterized protein</fullName>
    </submittedName>
</protein>
<keyword evidence="1" id="KW-0812">Transmembrane</keyword>
<sequence>MDVVYSIVESLYFFIPILAVIVVAATLYFGGRRSDEEEYLFMHTESADANLQALELEAELADIEKKEL</sequence>
<keyword evidence="1" id="KW-0472">Membrane</keyword>
<keyword evidence="2" id="KW-1185">Reference proteome</keyword>
<dbReference type="AlphaFoldDB" id="A0A914C0B6"/>
<evidence type="ECO:0000313" key="3">
    <source>
        <dbReference type="WBParaSite" id="ACRNAN_Path_1423.g5590.t1"/>
    </source>
</evidence>